<dbReference type="Gene3D" id="3.30.40.10">
    <property type="entry name" value="Zinc/RING finger domain, C3HC4 (zinc finger)"/>
    <property type="match status" value="1"/>
</dbReference>
<sequence length="471" mass="51519">MLQIRLSKAPPGDGGAGPAVTRPPPPSDTVTVACPDHLVIADLPVAKSLGAITSSAAPALRSLGRRSRRLPGDRVHFCVRCDYPIAVYGRLIPCEHVFCLACARNDSICYLCDERIQKIQTIKMMEGIFICAAPHCLKSFLKKSEFESHIHETHADILQPNVEKSMNDVDASNNQRLSLDSHKQSSQQPESSTARAPSRPAFSPNSDFQMQDFDERTRRYPSRDQQSAKPQLQPKLSPFPGRPSYQPNDQLLDNNPPQGFDKPSQNWYNQGQGFENQSNFQYPPPDKQTGIPQESPIPTYPPVQPLQQPNFQLPMNANQAPAPTPSYNYPIPPEGLQSYYNAPYEMPRPESMPQSGPDQGSVLGFPPAQAAGLASFPEGFPRPWSMGYMNVPFNSLAMGQGIPEGFANPTDSHSGSAEQNDGKGVLASVPLQMPLSMPLPPPPPLPPPMVQQLNRGGFSSSSNVNQDGQGY</sequence>
<keyword evidence="8" id="KW-0862">Zinc</keyword>
<feature type="region of interest" description="Disordered" evidence="12">
    <location>
        <begin position="402"/>
        <end position="471"/>
    </location>
</feature>
<feature type="region of interest" description="Disordered" evidence="12">
    <location>
        <begin position="178"/>
        <end position="324"/>
    </location>
</feature>
<name>A0AB40CHR3_DIOCR</name>
<dbReference type="PANTHER" id="PTHR13480:SF0">
    <property type="entry name" value="E3 UBIQUITIN-PROTEIN LIGASE HAKAI"/>
    <property type="match status" value="1"/>
</dbReference>
<evidence type="ECO:0000256" key="8">
    <source>
        <dbReference type="ARBA" id="ARBA00022833"/>
    </source>
</evidence>
<dbReference type="GO" id="GO:0001510">
    <property type="term" value="P:RNA methylation"/>
    <property type="evidence" value="ECO:0007669"/>
    <property type="project" value="EnsemblPlants"/>
</dbReference>
<evidence type="ECO:0000256" key="10">
    <source>
        <dbReference type="ARBA" id="ARBA00038499"/>
    </source>
</evidence>
<dbReference type="InterPro" id="IPR013083">
    <property type="entry name" value="Znf_RING/FYVE/PHD"/>
</dbReference>
<feature type="compositionally biased region" description="Basic and acidic residues" evidence="12">
    <location>
        <begin position="213"/>
        <end position="222"/>
    </location>
</feature>
<protein>
    <recommendedName>
        <fullName evidence="3">RING-type E3 ubiquitin transferase</fullName>
        <ecNumber evidence="3">2.3.2.27</ecNumber>
    </recommendedName>
</protein>
<dbReference type="CDD" id="cd16508">
    <property type="entry name" value="RING-HC_HAKAI-like"/>
    <property type="match status" value="1"/>
</dbReference>
<comment type="subcellular location">
    <subcellularLocation>
        <location evidence="2">Nucleus</location>
    </subcellularLocation>
</comment>
<dbReference type="PROSITE" id="PS00518">
    <property type="entry name" value="ZF_RING_1"/>
    <property type="match status" value="1"/>
</dbReference>
<keyword evidence="6 11" id="KW-0863">Zinc-finger</keyword>
<dbReference type="GO" id="GO:0008270">
    <property type="term" value="F:zinc ion binding"/>
    <property type="evidence" value="ECO:0007669"/>
    <property type="project" value="UniProtKB-KW"/>
</dbReference>
<dbReference type="GO" id="GO:0036396">
    <property type="term" value="C:RNA N6-methyladenosine methyltransferase complex"/>
    <property type="evidence" value="ECO:0007669"/>
    <property type="project" value="EnsemblPlants"/>
</dbReference>
<feature type="compositionally biased region" description="Pro residues" evidence="12">
    <location>
        <begin position="437"/>
        <end position="449"/>
    </location>
</feature>
<feature type="compositionally biased region" description="Polar residues" evidence="12">
    <location>
        <begin position="457"/>
        <end position="471"/>
    </location>
</feature>
<dbReference type="InterPro" id="IPR017907">
    <property type="entry name" value="Znf_RING_CS"/>
</dbReference>
<feature type="compositionally biased region" description="Polar residues" evidence="12">
    <location>
        <begin position="178"/>
        <end position="195"/>
    </location>
</feature>
<evidence type="ECO:0000256" key="3">
    <source>
        <dbReference type="ARBA" id="ARBA00012483"/>
    </source>
</evidence>
<evidence type="ECO:0000256" key="7">
    <source>
        <dbReference type="ARBA" id="ARBA00022786"/>
    </source>
</evidence>
<reference evidence="15" key="1">
    <citation type="submission" date="2025-08" db="UniProtKB">
        <authorList>
            <consortium name="RefSeq"/>
        </authorList>
    </citation>
    <scope>IDENTIFICATION</scope>
</reference>
<keyword evidence="7" id="KW-0833">Ubl conjugation pathway</keyword>
<dbReference type="PANTHER" id="PTHR13480">
    <property type="entry name" value="E3 UBIQUITIN-PROTEIN LIGASE HAKAI-RELATED"/>
    <property type="match status" value="1"/>
</dbReference>
<comment type="similarity">
    <text evidence="10">Belongs to the Hakai family.</text>
</comment>
<dbReference type="InterPro" id="IPR040380">
    <property type="entry name" value="HAKAI-like_RING-HC"/>
</dbReference>
<evidence type="ECO:0000256" key="6">
    <source>
        <dbReference type="ARBA" id="ARBA00022771"/>
    </source>
</evidence>
<dbReference type="InterPro" id="IPR013087">
    <property type="entry name" value="Znf_C2H2_type"/>
</dbReference>
<keyword evidence="5" id="KW-0479">Metal-binding</keyword>
<evidence type="ECO:0000256" key="11">
    <source>
        <dbReference type="PROSITE-ProRule" id="PRU00042"/>
    </source>
</evidence>
<evidence type="ECO:0000256" key="9">
    <source>
        <dbReference type="ARBA" id="ARBA00023242"/>
    </source>
</evidence>
<dbReference type="GeneID" id="120276313"/>
<proteinExistence type="inferred from homology"/>
<dbReference type="Proteomes" id="UP001515500">
    <property type="component" value="Chromosome 14"/>
</dbReference>
<keyword evidence="4" id="KW-0808">Transferase</keyword>
<dbReference type="AlphaFoldDB" id="A0AB40CHR3"/>
<organism evidence="14 15">
    <name type="scientific">Dioscorea cayennensis subsp. rotundata</name>
    <name type="common">White Guinea yam</name>
    <name type="synonym">Dioscorea rotundata</name>
    <dbReference type="NCBI Taxonomy" id="55577"/>
    <lineage>
        <taxon>Eukaryota</taxon>
        <taxon>Viridiplantae</taxon>
        <taxon>Streptophyta</taxon>
        <taxon>Embryophyta</taxon>
        <taxon>Tracheophyta</taxon>
        <taxon>Spermatophyta</taxon>
        <taxon>Magnoliopsida</taxon>
        <taxon>Liliopsida</taxon>
        <taxon>Dioscoreales</taxon>
        <taxon>Dioscoreaceae</taxon>
        <taxon>Dioscorea</taxon>
    </lineage>
</organism>
<evidence type="ECO:0000256" key="12">
    <source>
        <dbReference type="SAM" id="MobiDB-lite"/>
    </source>
</evidence>
<feature type="compositionally biased region" description="Polar residues" evidence="12">
    <location>
        <begin position="305"/>
        <end position="324"/>
    </location>
</feature>
<dbReference type="GO" id="GO:0030155">
    <property type="term" value="P:regulation of cell adhesion"/>
    <property type="evidence" value="ECO:0007669"/>
    <property type="project" value="TreeGrafter"/>
</dbReference>
<dbReference type="GO" id="GO:0061630">
    <property type="term" value="F:ubiquitin protein ligase activity"/>
    <property type="evidence" value="ECO:0007669"/>
    <property type="project" value="UniProtKB-EC"/>
</dbReference>
<keyword evidence="14" id="KW-1185">Reference proteome</keyword>
<gene>
    <name evidence="15" type="primary">LOC120276313</name>
</gene>
<feature type="compositionally biased region" description="Polar residues" evidence="12">
    <location>
        <begin position="245"/>
        <end position="281"/>
    </location>
</feature>
<feature type="compositionally biased region" description="Polar residues" evidence="12">
    <location>
        <begin position="409"/>
        <end position="419"/>
    </location>
</feature>
<dbReference type="InterPro" id="IPR040383">
    <property type="entry name" value="HAKAI/CBLL2"/>
</dbReference>
<evidence type="ECO:0000256" key="2">
    <source>
        <dbReference type="ARBA" id="ARBA00004123"/>
    </source>
</evidence>
<keyword evidence="9" id="KW-0539">Nucleus</keyword>
<evidence type="ECO:0000313" key="15">
    <source>
        <dbReference type="RefSeq" id="XP_039138969.1"/>
    </source>
</evidence>
<evidence type="ECO:0000256" key="5">
    <source>
        <dbReference type="ARBA" id="ARBA00022723"/>
    </source>
</evidence>
<feature type="domain" description="C2H2-type" evidence="13">
    <location>
        <begin position="129"/>
        <end position="155"/>
    </location>
</feature>
<dbReference type="PROSITE" id="PS00028">
    <property type="entry name" value="ZINC_FINGER_C2H2_1"/>
    <property type="match status" value="1"/>
</dbReference>
<dbReference type="GO" id="GO:0006397">
    <property type="term" value="P:mRNA processing"/>
    <property type="evidence" value="ECO:0007669"/>
    <property type="project" value="EnsemblPlants"/>
</dbReference>
<evidence type="ECO:0000259" key="13">
    <source>
        <dbReference type="PROSITE" id="PS50157"/>
    </source>
</evidence>
<dbReference type="PROSITE" id="PS50157">
    <property type="entry name" value="ZINC_FINGER_C2H2_2"/>
    <property type="match status" value="1"/>
</dbReference>
<evidence type="ECO:0000313" key="14">
    <source>
        <dbReference type="Proteomes" id="UP001515500"/>
    </source>
</evidence>
<dbReference type="EC" id="2.3.2.27" evidence="3"/>
<comment type="catalytic activity">
    <reaction evidence="1">
        <text>S-ubiquitinyl-[E2 ubiquitin-conjugating enzyme]-L-cysteine + [acceptor protein]-L-lysine = [E2 ubiquitin-conjugating enzyme]-L-cysteine + N(6)-ubiquitinyl-[acceptor protein]-L-lysine.</text>
        <dbReference type="EC" id="2.3.2.27"/>
    </reaction>
</comment>
<evidence type="ECO:0000256" key="4">
    <source>
        <dbReference type="ARBA" id="ARBA00022679"/>
    </source>
</evidence>
<evidence type="ECO:0000256" key="1">
    <source>
        <dbReference type="ARBA" id="ARBA00000900"/>
    </source>
</evidence>
<accession>A0AB40CHR3</accession>
<dbReference type="GO" id="GO:0016567">
    <property type="term" value="P:protein ubiquitination"/>
    <property type="evidence" value="ECO:0007669"/>
    <property type="project" value="InterPro"/>
</dbReference>
<dbReference type="RefSeq" id="XP_039138969.1">
    <property type="nucleotide sequence ID" value="XM_039283035.1"/>
</dbReference>
<dbReference type="GO" id="GO:0005634">
    <property type="term" value="C:nucleus"/>
    <property type="evidence" value="ECO:0007669"/>
    <property type="project" value="UniProtKB-SubCell"/>
</dbReference>